<dbReference type="Proteomes" id="UP000315496">
    <property type="component" value="Chromosome 1"/>
</dbReference>
<evidence type="ECO:0000256" key="1">
    <source>
        <dbReference type="ARBA" id="ARBA00022617"/>
    </source>
</evidence>
<dbReference type="GO" id="GO:0020037">
    <property type="term" value="F:heme binding"/>
    <property type="evidence" value="ECO:0007669"/>
    <property type="project" value="UniProtKB-UniRule"/>
</dbReference>
<dbReference type="PANTHER" id="PTHR46237">
    <property type="entry name" value="CYTOCHROME B5 REDUCTASE 4 FAMILY MEMBER"/>
    <property type="match status" value="1"/>
</dbReference>
<evidence type="ECO:0000313" key="6">
    <source>
        <dbReference type="EMBL" id="TNJ29940.1"/>
    </source>
</evidence>
<dbReference type="InterPro" id="IPR001199">
    <property type="entry name" value="Cyt_B5-like_heme/steroid-bd"/>
</dbReference>
<dbReference type="GO" id="GO:0046872">
    <property type="term" value="F:metal ion binding"/>
    <property type="evidence" value="ECO:0007669"/>
    <property type="project" value="UniProtKB-UniRule"/>
</dbReference>
<dbReference type="InterPro" id="IPR018506">
    <property type="entry name" value="Cyt_B5_heme-BS"/>
</dbReference>
<dbReference type="Gene3D" id="3.10.120.10">
    <property type="entry name" value="Cytochrome b5-like heme/steroid binding domain"/>
    <property type="match status" value="1"/>
</dbReference>
<keyword evidence="7" id="KW-1185">Reference proteome</keyword>
<gene>
    <name evidence="6" type="ORF">GMRT_15891</name>
</gene>
<evidence type="ECO:0000259" key="5">
    <source>
        <dbReference type="PROSITE" id="PS50255"/>
    </source>
</evidence>
<comment type="caution">
    <text evidence="6">The sequence shown here is derived from an EMBL/GenBank/DDBJ whole genome shotgun (WGS) entry which is preliminary data.</text>
</comment>
<evidence type="ECO:0000256" key="4">
    <source>
        <dbReference type="RuleBase" id="RU362121"/>
    </source>
</evidence>
<dbReference type="EMBL" id="VDLU01000001">
    <property type="protein sequence ID" value="TNJ29940.1"/>
    <property type="molecule type" value="Genomic_DNA"/>
</dbReference>
<dbReference type="AlphaFoldDB" id="A0A4Z1SWJ8"/>
<accession>A0A4Z1SWJ8</accession>
<sequence>MESPRRGPSGMAFVMQHRRLKRIPAQEAMGTFYTNAQVYEHRTPEDCWVTYKGQVYDLTQYLAWHPAGAEILLPFLGCDITRACQEAHGWVNIHKMIEPLHIGMLEGPPRELHNYDYSQLHASRRGQ</sequence>
<dbReference type="PRINTS" id="PR00363">
    <property type="entry name" value="CYTOCHROMEB5"/>
</dbReference>
<dbReference type="PROSITE" id="PS50255">
    <property type="entry name" value="CYTOCHROME_B5_2"/>
    <property type="match status" value="1"/>
</dbReference>
<keyword evidence="1 4" id="KW-0349">Heme</keyword>
<dbReference type="VEuPathDB" id="GiardiaDB:GMRT_15891"/>
<dbReference type="GO" id="GO:0004128">
    <property type="term" value="F:cytochrome-b5 reductase activity, acting on NAD(P)H"/>
    <property type="evidence" value="ECO:0007669"/>
    <property type="project" value="TreeGrafter"/>
</dbReference>
<dbReference type="PROSITE" id="PS00191">
    <property type="entry name" value="CYTOCHROME_B5_1"/>
    <property type="match status" value="1"/>
</dbReference>
<organism evidence="6 7">
    <name type="scientific">Giardia muris</name>
    <dbReference type="NCBI Taxonomy" id="5742"/>
    <lineage>
        <taxon>Eukaryota</taxon>
        <taxon>Metamonada</taxon>
        <taxon>Diplomonadida</taxon>
        <taxon>Hexamitidae</taxon>
        <taxon>Giardiinae</taxon>
        <taxon>Giardia</taxon>
    </lineage>
</organism>
<dbReference type="InterPro" id="IPR036400">
    <property type="entry name" value="Cyt_B5-like_heme/steroid_sf"/>
</dbReference>
<dbReference type="GO" id="GO:0005737">
    <property type="term" value="C:cytoplasm"/>
    <property type="evidence" value="ECO:0007669"/>
    <property type="project" value="TreeGrafter"/>
</dbReference>
<protein>
    <submittedName>
        <fullName evidence="6">Cytochrome B5, outer mitochondrial membrane</fullName>
    </submittedName>
</protein>
<evidence type="ECO:0000313" key="7">
    <source>
        <dbReference type="Proteomes" id="UP000315496"/>
    </source>
</evidence>
<comment type="similarity">
    <text evidence="4">Belongs to the cytochrome b5 family.</text>
</comment>
<dbReference type="OrthoDB" id="260519at2759"/>
<evidence type="ECO:0000256" key="3">
    <source>
        <dbReference type="ARBA" id="ARBA00023004"/>
    </source>
</evidence>
<proteinExistence type="inferred from homology"/>
<dbReference type="InterPro" id="IPR051872">
    <property type="entry name" value="Cytochrome_b5/Flavoprotein_Rdt"/>
</dbReference>
<dbReference type="PANTHER" id="PTHR46237:SF1">
    <property type="entry name" value="CYTOCHROME B5 REDUCTASE 4"/>
    <property type="match status" value="1"/>
</dbReference>
<feature type="domain" description="Cytochrome b5 heme-binding" evidence="5">
    <location>
        <begin position="30"/>
        <end position="106"/>
    </location>
</feature>
<dbReference type="Pfam" id="PF00173">
    <property type="entry name" value="Cyt-b5"/>
    <property type="match status" value="1"/>
</dbReference>
<evidence type="ECO:0000256" key="2">
    <source>
        <dbReference type="ARBA" id="ARBA00022723"/>
    </source>
</evidence>
<name>A0A4Z1SWJ8_GIAMU</name>
<dbReference type="SUPFAM" id="SSF55856">
    <property type="entry name" value="Cytochrome b5-like heme/steroid binding domain"/>
    <property type="match status" value="1"/>
</dbReference>
<keyword evidence="3 4" id="KW-0408">Iron</keyword>
<keyword evidence="2 4" id="KW-0479">Metal-binding</keyword>
<dbReference type="SMART" id="SM01117">
    <property type="entry name" value="Cyt-b5"/>
    <property type="match status" value="1"/>
</dbReference>
<reference evidence="6 7" key="1">
    <citation type="submission" date="2019-05" db="EMBL/GenBank/DDBJ databases">
        <title>The compact genome of Giardia muris reveals important steps in the evolution of intestinal protozoan parasites.</title>
        <authorList>
            <person name="Xu F."/>
            <person name="Jimenez-Gonzalez A."/>
            <person name="Einarsson E."/>
            <person name="Astvaldsson A."/>
            <person name="Peirasmaki D."/>
            <person name="Eckmann L."/>
            <person name="Andersson J.O."/>
            <person name="Svard S.G."/>
            <person name="Jerlstrom-Hultqvist J."/>
        </authorList>
    </citation>
    <scope>NUCLEOTIDE SEQUENCE [LARGE SCALE GENOMIC DNA]</scope>
    <source>
        <strain evidence="6 7">Roberts-Thomson</strain>
    </source>
</reference>